<feature type="chain" id="PRO_5041971723" evidence="1">
    <location>
        <begin position="24"/>
        <end position="360"/>
    </location>
</feature>
<protein>
    <submittedName>
        <fullName evidence="2">Uncharacterized protein</fullName>
    </submittedName>
</protein>
<sequence>MRVLHAVALAGLLIALQAVLAVAAVPSGCPANAPVVTESAEQLQQGVDRITAFPTTLDPRVFNNVTEVFDGQMRPDVRAGSTASYEWDKLADLGIHVFLSVNGSMCPTTCKAPEGPVCEAACQYNELAKKHNKEIEMEQEASYMDAQGRTSPQPAPDTGVLINGLVAEVTIMTTKPPSQMPVNGTGLYSFTTDTWLMEPTVQADNWDRAEILGNVTQYVDEYNTLLCEYEAAKAAVLPDAPGALDFNCSRWSAFSRALRSYRGAGFDADLGSRSTSNLVFRLLRRISGKLCCLNIVDQPNAWKDQCDNLKFSLPNKLADGVAAASAPAPTAVPSSGGWQRGLPAAAFWAAAGAAAALLAA</sequence>
<feature type="signal peptide" evidence="1">
    <location>
        <begin position="1"/>
        <end position="23"/>
    </location>
</feature>
<dbReference type="AlphaFoldDB" id="A0AAD5H8J1"/>
<gene>
    <name evidence="2" type="ORF">COHA_001715</name>
</gene>
<evidence type="ECO:0000313" key="3">
    <source>
        <dbReference type="Proteomes" id="UP001205105"/>
    </source>
</evidence>
<proteinExistence type="predicted"/>
<accession>A0AAD5H8J1</accession>
<comment type="caution">
    <text evidence="2">The sequence shown here is derived from an EMBL/GenBank/DDBJ whole genome shotgun (WGS) entry which is preliminary data.</text>
</comment>
<dbReference type="EMBL" id="JADXDR010000025">
    <property type="protein sequence ID" value="KAI7844625.1"/>
    <property type="molecule type" value="Genomic_DNA"/>
</dbReference>
<evidence type="ECO:0000256" key="1">
    <source>
        <dbReference type="SAM" id="SignalP"/>
    </source>
</evidence>
<organism evidence="2 3">
    <name type="scientific">Chlorella ohadii</name>
    <dbReference type="NCBI Taxonomy" id="2649997"/>
    <lineage>
        <taxon>Eukaryota</taxon>
        <taxon>Viridiplantae</taxon>
        <taxon>Chlorophyta</taxon>
        <taxon>core chlorophytes</taxon>
        <taxon>Trebouxiophyceae</taxon>
        <taxon>Chlorellales</taxon>
        <taxon>Chlorellaceae</taxon>
        <taxon>Chlorella clade</taxon>
        <taxon>Chlorella</taxon>
    </lineage>
</organism>
<keyword evidence="1" id="KW-0732">Signal</keyword>
<dbReference type="Proteomes" id="UP001205105">
    <property type="component" value="Unassembled WGS sequence"/>
</dbReference>
<name>A0AAD5H8J1_9CHLO</name>
<keyword evidence="3" id="KW-1185">Reference proteome</keyword>
<evidence type="ECO:0000313" key="2">
    <source>
        <dbReference type="EMBL" id="KAI7844625.1"/>
    </source>
</evidence>
<reference evidence="2" key="1">
    <citation type="submission" date="2020-11" db="EMBL/GenBank/DDBJ databases">
        <title>Chlorella ohadii genome sequencing and assembly.</title>
        <authorList>
            <person name="Murik O."/>
            <person name="Treves H."/>
            <person name="Kedem I."/>
            <person name="Shotland Y."/>
            <person name="Kaplan A."/>
        </authorList>
    </citation>
    <scope>NUCLEOTIDE SEQUENCE</scope>
    <source>
        <strain evidence="2">1</strain>
    </source>
</reference>